<dbReference type="GO" id="GO:0005739">
    <property type="term" value="C:mitochondrion"/>
    <property type="evidence" value="ECO:0007669"/>
    <property type="project" value="TreeGrafter"/>
</dbReference>
<evidence type="ECO:0000313" key="5">
    <source>
        <dbReference type="Proteomes" id="UP000799777"/>
    </source>
</evidence>
<dbReference type="Proteomes" id="UP000799777">
    <property type="component" value="Unassembled WGS sequence"/>
</dbReference>
<accession>A0A9P4LM03</accession>
<dbReference type="Gene3D" id="3.30.110.10">
    <property type="entry name" value="Translation initiation factor 3 (IF-3), C-terminal domain"/>
    <property type="match status" value="1"/>
</dbReference>
<name>A0A9P4LM03_9PLEO</name>
<keyword evidence="3" id="KW-0648">Protein biosynthesis</keyword>
<dbReference type="InterPro" id="IPR036787">
    <property type="entry name" value="T_IF-3_N_sf"/>
</dbReference>
<evidence type="ECO:0000313" key="4">
    <source>
        <dbReference type="EMBL" id="KAF2030408.1"/>
    </source>
</evidence>
<dbReference type="PANTHER" id="PTHR10938">
    <property type="entry name" value="TRANSLATION INITIATION FACTOR IF-3"/>
    <property type="match status" value="1"/>
</dbReference>
<keyword evidence="5" id="KW-1185">Reference proteome</keyword>
<organism evidence="4 5">
    <name type="scientific">Setomelanomma holmii</name>
    <dbReference type="NCBI Taxonomy" id="210430"/>
    <lineage>
        <taxon>Eukaryota</taxon>
        <taxon>Fungi</taxon>
        <taxon>Dikarya</taxon>
        <taxon>Ascomycota</taxon>
        <taxon>Pezizomycotina</taxon>
        <taxon>Dothideomycetes</taxon>
        <taxon>Pleosporomycetidae</taxon>
        <taxon>Pleosporales</taxon>
        <taxon>Pleosporineae</taxon>
        <taxon>Phaeosphaeriaceae</taxon>
        <taxon>Setomelanomma</taxon>
    </lineage>
</organism>
<protein>
    <recommendedName>
        <fullName evidence="6">Translation initiation factor IF-3</fullName>
    </recommendedName>
</protein>
<dbReference type="Gene3D" id="3.10.20.80">
    <property type="entry name" value="Translation initiation factor 3 (IF-3), N-terminal domain"/>
    <property type="match status" value="1"/>
</dbReference>
<dbReference type="AlphaFoldDB" id="A0A9P4LM03"/>
<evidence type="ECO:0000256" key="2">
    <source>
        <dbReference type="ARBA" id="ARBA00022540"/>
    </source>
</evidence>
<evidence type="ECO:0008006" key="6">
    <source>
        <dbReference type="Google" id="ProtNLM"/>
    </source>
</evidence>
<comment type="caution">
    <text evidence="4">The sequence shown here is derived from an EMBL/GenBank/DDBJ whole genome shotgun (WGS) entry which is preliminary data.</text>
</comment>
<dbReference type="GO" id="GO:0070124">
    <property type="term" value="P:mitochondrial translational initiation"/>
    <property type="evidence" value="ECO:0007669"/>
    <property type="project" value="TreeGrafter"/>
</dbReference>
<reference evidence="4" key="1">
    <citation type="journal article" date="2020" name="Stud. Mycol.">
        <title>101 Dothideomycetes genomes: a test case for predicting lifestyles and emergence of pathogens.</title>
        <authorList>
            <person name="Haridas S."/>
            <person name="Albert R."/>
            <person name="Binder M."/>
            <person name="Bloem J."/>
            <person name="Labutti K."/>
            <person name="Salamov A."/>
            <person name="Andreopoulos B."/>
            <person name="Baker S."/>
            <person name="Barry K."/>
            <person name="Bills G."/>
            <person name="Bluhm B."/>
            <person name="Cannon C."/>
            <person name="Castanera R."/>
            <person name="Culley D."/>
            <person name="Daum C."/>
            <person name="Ezra D."/>
            <person name="Gonzalez J."/>
            <person name="Henrissat B."/>
            <person name="Kuo A."/>
            <person name="Liang C."/>
            <person name="Lipzen A."/>
            <person name="Lutzoni F."/>
            <person name="Magnuson J."/>
            <person name="Mondo S."/>
            <person name="Nolan M."/>
            <person name="Ohm R."/>
            <person name="Pangilinan J."/>
            <person name="Park H.-J."/>
            <person name="Ramirez L."/>
            <person name="Alfaro M."/>
            <person name="Sun H."/>
            <person name="Tritt A."/>
            <person name="Yoshinaga Y."/>
            <person name="Zwiers L.-H."/>
            <person name="Turgeon B."/>
            <person name="Goodwin S."/>
            <person name="Spatafora J."/>
            <person name="Crous P."/>
            <person name="Grigoriev I."/>
        </authorList>
    </citation>
    <scope>NUCLEOTIDE SEQUENCE</scope>
    <source>
        <strain evidence="4">CBS 110217</strain>
    </source>
</reference>
<gene>
    <name evidence="4" type="ORF">EK21DRAFT_65438</name>
</gene>
<sequence>MPPTYISSTSRALYRVFVAPNLRAQTSIPLLYLPAFARPPSNTPGLTSHTAIRTKTYRKDTQRHALTDHYVLDTAIQSSRINLVDEKGQYTPNVPTTDALFKVNRSTHYLVQMTPGAVDEMGNQDPENLPTCRIVTKQALREQHARKLDTLRRQAKGQSVGLAQKNLELNWAIAGGDLKHRLGRLKEFLSEGRKVEVLLGPKKKGRKATEEEANAVMRALRDAVAECKGATEVKSEGKVGAVVTVVFQGKKSGEKKKAEEATT</sequence>
<comment type="similarity">
    <text evidence="1">Belongs to the IF-3 family.</text>
</comment>
<evidence type="ECO:0000256" key="3">
    <source>
        <dbReference type="ARBA" id="ARBA00022917"/>
    </source>
</evidence>
<dbReference type="InterPro" id="IPR036788">
    <property type="entry name" value="T_IF-3_C_sf"/>
</dbReference>
<dbReference type="InterPro" id="IPR001288">
    <property type="entry name" value="Translation_initiation_fac_3"/>
</dbReference>
<proteinExistence type="inferred from homology"/>
<dbReference type="OrthoDB" id="21573at2759"/>
<dbReference type="SUPFAM" id="SSF55200">
    <property type="entry name" value="Translation initiation factor IF3, C-terminal domain"/>
    <property type="match status" value="1"/>
</dbReference>
<dbReference type="GO" id="GO:0032790">
    <property type="term" value="P:ribosome disassembly"/>
    <property type="evidence" value="ECO:0007669"/>
    <property type="project" value="TreeGrafter"/>
</dbReference>
<dbReference type="GO" id="GO:0003743">
    <property type="term" value="F:translation initiation factor activity"/>
    <property type="evidence" value="ECO:0007669"/>
    <property type="project" value="UniProtKB-KW"/>
</dbReference>
<keyword evidence="2" id="KW-0396">Initiation factor</keyword>
<evidence type="ECO:0000256" key="1">
    <source>
        <dbReference type="ARBA" id="ARBA00005439"/>
    </source>
</evidence>
<dbReference type="PANTHER" id="PTHR10938:SF0">
    <property type="entry name" value="TRANSLATION INITIATION FACTOR IF-3, MITOCHONDRIAL"/>
    <property type="match status" value="1"/>
</dbReference>
<dbReference type="GO" id="GO:0043022">
    <property type="term" value="F:ribosome binding"/>
    <property type="evidence" value="ECO:0007669"/>
    <property type="project" value="TreeGrafter"/>
</dbReference>
<dbReference type="EMBL" id="ML978190">
    <property type="protein sequence ID" value="KAF2030408.1"/>
    <property type="molecule type" value="Genomic_DNA"/>
</dbReference>